<protein>
    <submittedName>
        <fullName evidence="2">Uncharacterized protein</fullName>
    </submittedName>
</protein>
<sequence length="833" mass="94015">MHLLPVTIVGSYDTQCSPPRLYYSDAQDLTLVCCDNTKQCYLLRQDATLLVNNLIDIDLAKTFDMFSCRLLLVTKAHDIYSYTILPNDDRQLDKEHSPPLKKAKLDNPPTSHYQKLFQARGAVDWVQHVDATTLYALSIAAGCMYIYDFGSAQLETVPLPQHLTRSWSTCHPTCFSKVIPDLDPIFADHFGISRSDGALMGFDNGSIFYLPLDNTPTDIVMLAQIQFEAIIGIHACRAPTDAEDADITSTVKDLLIFAGSNGTLQLYSKASLDGSQQAIHYKEFSLPSSVISISFAKGSASALVFCTNSLLYLVEFSQSPTGSQHKRTGFLLQLTQLQSPDDISSVHYISKHQQTITYQVVSTTGYFTTCKVDLGSSPVAVTRSPDRLKKAIHDTLAELSELESNQTKMDAYHEDIDRQLISLNRTLHALQNESSRKKKNKSGGFALEIIPVVKQAFLTGQPQPCLRVRIETRMLLNWADWYLNIDIEHQRTTKQESDSHALHIPDYVVGKSISLPLNGFDSEEDITGFVQTWERDLELDPRCCPLPLDVNVSISLNTDTSKMVDKNTPILEYLPTSNNASNSRTNFPVTFMTVDYLHFAMPLTYYHKEQLKKNGLRDLTNKMQHRWNGISADRSLETDNKFSQSTNTYDTSTIKLRFISPNSTDELYRSILPTLLSEGRSSDVVRQLCDDAEHAYLSLATHPMFPITITLSKVNTTSSGTTGDDLDVDMQLQCLSPFVLINAEASILARIQPYTNVDDDGDDSHSSNFDSTAYYRTYQQLEKKLEFLEQCYRHHYQQKNTNEEDLWQELRGAWDLSQQLHQDLRLSLYDFGV</sequence>
<dbReference type="AlphaFoldDB" id="A0A163K103"/>
<evidence type="ECO:0000313" key="2">
    <source>
        <dbReference type="EMBL" id="SAM04735.1"/>
    </source>
</evidence>
<gene>
    <name evidence="2" type="primary">ABSGL_10601.1 scaffold 12026</name>
</gene>
<dbReference type="EMBL" id="LT554414">
    <property type="protein sequence ID" value="SAM04735.1"/>
    <property type="molecule type" value="Genomic_DNA"/>
</dbReference>
<accession>A0A163K103</accession>
<evidence type="ECO:0000256" key="1">
    <source>
        <dbReference type="SAM" id="Coils"/>
    </source>
</evidence>
<proteinExistence type="predicted"/>
<evidence type="ECO:0000313" key="3">
    <source>
        <dbReference type="Proteomes" id="UP000078561"/>
    </source>
</evidence>
<organism evidence="2">
    <name type="scientific">Absidia glauca</name>
    <name type="common">Pin mould</name>
    <dbReference type="NCBI Taxonomy" id="4829"/>
    <lineage>
        <taxon>Eukaryota</taxon>
        <taxon>Fungi</taxon>
        <taxon>Fungi incertae sedis</taxon>
        <taxon>Mucoromycota</taxon>
        <taxon>Mucoromycotina</taxon>
        <taxon>Mucoromycetes</taxon>
        <taxon>Mucorales</taxon>
        <taxon>Cunninghamellaceae</taxon>
        <taxon>Absidia</taxon>
    </lineage>
</organism>
<keyword evidence="1" id="KW-0175">Coiled coil</keyword>
<reference evidence="2" key="1">
    <citation type="submission" date="2016-04" db="EMBL/GenBank/DDBJ databases">
        <authorList>
            <person name="Evans L.H."/>
            <person name="Alamgir A."/>
            <person name="Owens N."/>
            <person name="Weber N.D."/>
            <person name="Virtaneva K."/>
            <person name="Barbian K."/>
            <person name="Babar A."/>
            <person name="Rosenke K."/>
        </authorList>
    </citation>
    <scope>NUCLEOTIDE SEQUENCE [LARGE SCALE GENOMIC DNA]</scope>
    <source>
        <strain evidence="2">CBS 101.48</strain>
    </source>
</reference>
<keyword evidence="3" id="KW-1185">Reference proteome</keyword>
<feature type="coiled-coil region" evidence="1">
    <location>
        <begin position="413"/>
        <end position="440"/>
    </location>
</feature>
<dbReference type="OrthoDB" id="2287879at2759"/>
<dbReference type="InParanoid" id="A0A163K103"/>
<name>A0A163K103_ABSGL</name>
<dbReference type="OMA" id="HEDIDRQ"/>
<dbReference type="Proteomes" id="UP000078561">
    <property type="component" value="Unassembled WGS sequence"/>
</dbReference>